<accession>A0A9W8ZVG2</accession>
<keyword evidence="1" id="KW-0175">Coiled coil</keyword>
<protein>
    <submittedName>
        <fullName evidence="2">Uncharacterized protein</fullName>
    </submittedName>
</protein>
<organism evidence="2 3">
    <name type="scientific">Lentinula lateritia</name>
    <dbReference type="NCBI Taxonomy" id="40482"/>
    <lineage>
        <taxon>Eukaryota</taxon>
        <taxon>Fungi</taxon>
        <taxon>Dikarya</taxon>
        <taxon>Basidiomycota</taxon>
        <taxon>Agaricomycotina</taxon>
        <taxon>Agaricomycetes</taxon>
        <taxon>Agaricomycetidae</taxon>
        <taxon>Agaricales</taxon>
        <taxon>Marasmiineae</taxon>
        <taxon>Omphalotaceae</taxon>
        <taxon>Lentinula</taxon>
    </lineage>
</organism>
<proteinExistence type="predicted"/>
<evidence type="ECO:0000313" key="3">
    <source>
        <dbReference type="Proteomes" id="UP001150238"/>
    </source>
</evidence>
<dbReference type="AlphaFoldDB" id="A0A9W8ZVG2"/>
<evidence type="ECO:0000313" key="2">
    <source>
        <dbReference type="EMBL" id="KAJ4466672.1"/>
    </source>
</evidence>
<reference evidence="2" key="1">
    <citation type="submission" date="2022-08" db="EMBL/GenBank/DDBJ databases">
        <authorList>
            <consortium name="DOE Joint Genome Institute"/>
            <person name="Min B."/>
            <person name="Riley R."/>
            <person name="Sierra-Patev S."/>
            <person name="Naranjo-Ortiz M."/>
            <person name="Looney B."/>
            <person name="Konkel Z."/>
            <person name="Slot J.C."/>
            <person name="Sakamoto Y."/>
            <person name="Steenwyk J.L."/>
            <person name="Rokas A."/>
            <person name="Carro J."/>
            <person name="Camarero S."/>
            <person name="Ferreira P."/>
            <person name="Molpeceres G."/>
            <person name="Ruiz-Duenas F.J."/>
            <person name="Serrano A."/>
            <person name="Henrissat B."/>
            <person name="Drula E."/>
            <person name="Hughes K.W."/>
            <person name="Mata J.L."/>
            <person name="Ishikawa N.K."/>
            <person name="Vargas-Isla R."/>
            <person name="Ushijima S."/>
            <person name="Smith C.A."/>
            <person name="Ahrendt S."/>
            <person name="Andreopoulos W."/>
            <person name="He G."/>
            <person name="Labutti K."/>
            <person name="Lipzen A."/>
            <person name="Ng V."/>
            <person name="Sandor L."/>
            <person name="Barry K."/>
            <person name="Martinez A.T."/>
            <person name="Xiao Y."/>
            <person name="Gibbons J.G."/>
            <person name="Terashima K."/>
            <person name="Hibbett D.S."/>
            <person name="Grigoriev I.V."/>
        </authorList>
    </citation>
    <scope>NUCLEOTIDE SEQUENCE</scope>
    <source>
        <strain evidence="2">Sp2 HRB7682 ss15</strain>
    </source>
</reference>
<dbReference type="Proteomes" id="UP001150238">
    <property type="component" value="Unassembled WGS sequence"/>
</dbReference>
<sequence length="892" mass="101014">MLSLAHLLNPAPDYCPPSMPATLSQAAAFKVETNVLVTRQTTVSKLYTYCAGAIVEYPETATEEHIGHLFEMDISNWFNPASSFAYSQGRPEGFSTKSTKGSAYHCNVLVDEDGNKVPCSIRHTTCQGCKVCPHGDQEFPHHTSANRDDLQKQLQLHRRARQAEHSLARTMFEKTFALWTAFQALGCTSPPYEPTLFDKEELAQREAIERVESKIRRGHQIKLTCSGRLLLEYTSQGRAYVRCEHFNRQTSRDHLINYDVGSGLYDLEYLEALFRNNVDEIEFIESNAQADGYGPLAPCSTIVNFSSQRIDCPAQHRSDSGKLRKVQLNHVSCTSKFRIYEPLKEFRQACPRILVVCKGEHSHPIPLPLKTPSLLRSEIFDLLRSLEYDLPDLTPRRLLRHAATQSYLRQKIPGTINPMLSDLHISLANQDHVRAYIEQARVELFPKGTGWEGALHAKTIQDATLPAEKHYIRLVSEHRLPDEDCSESPNSEEPFRMILCMFPSSSRRLKRAQYLQSDIGFKRVVGLEEFEIAGTDPLSRISFVYCRVFLNRQSAEAHKLVFAAIDEIVLADTGSKLEWRHLHASNARDFIGILHWGGDQHGGQAKGLGLHLRERAKEFPNKYDVHETNRLLTTLSPYEHLHRIFRLCDVHFKRNIQKSVVSKAVKDKMRSLSCVTHPHFDQTVQEIAQEGGKVGADWVQDKIRSGFAFQAICWERNFIPKLIWQTGDATTNVEEGLHANINLDGIACTILGGIAKGRHFDTMKENSLTTYESIGITPSYNRRTLAEYSTRNLKRKSSAARKTLLSQDKKIHEHNSKLQKAQMDVDIAEARLRNHQSAQSSSDIIQKANAVLDKAQKSYRKTYTTGVRLINTGTGKARITFPPLFRSGSSSH</sequence>
<gene>
    <name evidence="2" type="ORF">C8J55DRAFT_527022</name>
</gene>
<feature type="coiled-coil region" evidence="1">
    <location>
        <begin position="811"/>
        <end position="838"/>
    </location>
</feature>
<evidence type="ECO:0000256" key="1">
    <source>
        <dbReference type="SAM" id="Coils"/>
    </source>
</evidence>
<comment type="caution">
    <text evidence="2">The sequence shown here is derived from an EMBL/GenBank/DDBJ whole genome shotgun (WGS) entry which is preliminary data.</text>
</comment>
<name>A0A9W8ZVG2_9AGAR</name>
<reference evidence="2" key="2">
    <citation type="journal article" date="2023" name="Proc. Natl. Acad. Sci. U.S.A.">
        <title>A global phylogenomic analysis of the shiitake genus Lentinula.</title>
        <authorList>
            <person name="Sierra-Patev S."/>
            <person name="Min B."/>
            <person name="Naranjo-Ortiz M."/>
            <person name="Looney B."/>
            <person name="Konkel Z."/>
            <person name="Slot J.C."/>
            <person name="Sakamoto Y."/>
            <person name="Steenwyk J.L."/>
            <person name="Rokas A."/>
            <person name="Carro J."/>
            <person name="Camarero S."/>
            <person name="Ferreira P."/>
            <person name="Molpeceres G."/>
            <person name="Ruiz-Duenas F.J."/>
            <person name="Serrano A."/>
            <person name="Henrissat B."/>
            <person name="Drula E."/>
            <person name="Hughes K.W."/>
            <person name="Mata J.L."/>
            <person name="Ishikawa N.K."/>
            <person name="Vargas-Isla R."/>
            <person name="Ushijima S."/>
            <person name="Smith C.A."/>
            <person name="Donoghue J."/>
            <person name="Ahrendt S."/>
            <person name="Andreopoulos W."/>
            <person name="He G."/>
            <person name="LaButti K."/>
            <person name="Lipzen A."/>
            <person name="Ng V."/>
            <person name="Riley R."/>
            <person name="Sandor L."/>
            <person name="Barry K."/>
            <person name="Martinez A.T."/>
            <person name="Xiao Y."/>
            <person name="Gibbons J.G."/>
            <person name="Terashima K."/>
            <person name="Grigoriev I.V."/>
            <person name="Hibbett D."/>
        </authorList>
    </citation>
    <scope>NUCLEOTIDE SEQUENCE</scope>
    <source>
        <strain evidence="2">Sp2 HRB7682 ss15</strain>
    </source>
</reference>
<dbReference type="EMBL" id="JANVFS010000044">
    <property type="protein sequence ID" value="KAJ4466672.1"/>
    <property type="molecule type" value="Genomic_DNA"/>
</dbReference>